<evidence type="ECO:0000313" key="1">
    <source>
        <dbReference type="EMBL" id="KAJ1888846.1"/>
    </source>
</evidence>
<dbReference type="Proteomes" id="UP001150581">
    <property type="component" value="Unassembled WGS sequence"/>
</dbReference>
<dbReference type="EMBL" id="JANBPG010001663">
    <property type="protein sequence ID" value="KAJ1888846.1"/>
    <property type="molecule type" value="Genomic_DNA"/>
</dbReference>
<keyword evidence="2" id="KW-1185">Reference proteome</keyword>
<proteinExistence type="predicted"/>
<feature type="non-terminal residue" evidence="1">
    <location>
        <position position="658"/>
    </location>
</feature>
<protein>
    <submittedName>
        <fullName evidence="1">Nitrogen permease regulator 3</fullName>
    </submittedName>
</protein>
<accession>A0ACC1I6Y2</accession>
<name>A0ACC1I6Y2_9FUNG</name>
<reference evidence="1" key="1">
    <citation type="submission" date="2022-07" db="EMBL/GenBank/DDBJ databases">
        <title>Phylogenomic reconstructions and comparative analyses of Kickxellomycotina fungi.</title>
        <authorList>
            <person name="Reynolds N.K."/>
            <person name="Stajich J.E."/>
            <person name="Barry K."/>
            <person name="Grigoriev I.V."/>
            <person name="Crous P."/>
            <person name="Smith M.E."/>
        </authorList>
    </citation>
    <scope>NUCLEOTIDE SEQUENCE</scope>
    <source>
        <strain evidence="1">Benny 63K</strain>
    </source>
</reference>
<organism evidence="1 2">
    <name type="scientific">Kickxella alabastrina</name>
    <dbReference type="NCBI Taxonomy" id="61397"/>
    <lineage>
        <taxon>Eukaryota</taxon>
        <taxon>Fungi</taxon>
        <taxon>Fungi incertae sedis</taxon>
        <taxon>Zoopagomycota</taxon>
        <taxon>Kickxellomycotina</taxon>
        <taxon>Kickxellomycetes</taxon>
        <taxon>Kickxellales</taxon>
        <taxon>Kickxellaceae</taxon>
        <taxon>Kickxella</taxon>
    </lineage>
</organism>
<comment type="caution">
    <text evidence="1">The sequence shown here is derived from an EMBL/GenBank/DDBJ whole genome shotgun (WGS) entry which is preliminary data.</text>
</comment>
<gene>
    <name evidence="1" type="primary">npr3</name>
    <name evidence="1" type="ORF">LPJ66_008363</name>
</gene>
<sequence length="658" mass="70429">MAHQGNAILGIFLATYSSKGDYLPLRYPMTPQDIEIAEGLLKEAEARKRVAREDRGAEPDGVDDEAPVVETPAPEAEVEAEAEAEVEAEATPAAEALTTGAEAAAAAATAAAAPSAAATTDEAGAEKSARDNLSRTASCVSIGNANVSANPQSKTARPGGSDSRPDKAKDKDNDKDKGGAAACISQAIHGFDPKFLAQMFSPRPSMSDRRFQVAIDGVLFVGHPLRDDTKEKALDPDYYDAEQDDAETMSRLASLGELGEMDGWKVKSDILLHRGTHQQGSKLMADLGLINLMLNREPSEAGDSAISEGERAVRDSHEWKRRGYRKRVYPSLFHVVVMLDNTAAGVNALADRVYEHVLRRLTKALMIEQIEANYVLTQSRLIRSLNEVAAAEAYGAARYLRELLRCSTLAADLVELFNGLRRSEVVRLHVHRRIALSLHIPRGPALERAAPPAPPPRPVFWTGGYVVADGGGYALADGSAAASAAHTPRPHTPADGAPAPLATPRSVAADVQEYAEALDFGPAPTLAQAQLHTYQAHAHAHQLHTPQRLHRIGALPPPGIVAADRELGPGDHAQYPRIEAYHALLLTGDDAPALRRRLQLADASPTLLAVVDKASPTRTLAVLHRMVDCSFAQLLRVAAHLVYWGAARLVCPVSLGAT</sequence>
<evidence type="ECO:0000313" key="2">
    <source>
        <dbReference type="Proteomes" id="UP001150581"/>
    </source>
</evidence>